<dbReference type="Pfam" id="PF13205">
    <property type="entry name" value="Big_5"/>
    <property type="match status" value="1"/>
</dbReference>
<dbReference type="InterPro" id="IPR014755">
    <property type="entry name" value="Cu-Rt/internalin_Ig-like"/>
</dbReference>
<evidence type="ECO:0000259" key="3">
    <source>
        <dbReference type="Pfam" id="PF13205"/>
    </source>
</evidence>
<dbReference type="EMBL" id="WBOT01000010">
    <property type="protein sequence ID" value="KAB2329843.1"/>
    <property type="molecule type" value="Genomic_DNA"/>
</dbReference>
<feature type="region of interest" description="Disordered" evidence="2">
    <location>
        <begin position="159"/>
        <end position="184"/>
    </location>
</feature>
<comment type="caution">
    <text evidence="4">The sequence shown here is derived from an EMBL/GenBank/DDBJ whole genome shotgun (WGS) entry which is preliminary data.</text>
</comment>
<name>A0A7V7RIC5_9BACI</name>
<sequence length="723" mass="81847">MAMKKIWIIMSILLLVPAAIAAVIMSTQLKVVSQIENENVEVLSNKTWKIYFSRKLDQKTVNSQTVSVINDQGEKQDIDINLSDDQKSIIVKPPESGFKARTGSYKLLLTEGIQSVNGRKLAHQTEQLFNVELTLPKADSVAQINDHFLTLLEDKGRSNGPGLYSSSGSTEFSNMESSGEGGQYSKTNIQVDGVDEADAVKTDGQYIYRAADGEVQIVSAHPVNEMEVMSVLKFTHDFSPHSLFLHENQLVVLGHSYTENKKGAENKVQDISFPAYYQSVKAIVYDIENKKQPKVTREVEVEGSLTAARMKEGKVFMVTNQYPDIWILEENPDMDLRPIFKDTAKAESFQRVDLKNINYIPESKDQNFTNIAVFDLKQNTKEAVISSFIGSGDNMYMSKDYLYMASADYSLMPLREESFEDFSPDTTIYKFKFEGLKAVMMASAEINGTILNQFSMDEHDGYFRIATTKGNTFNDSSPSANNLYILDENLNETGNLEDLARGERIYSARFMGDKIYIVTFKETDPLFVIDSSNPKSPKVLGELKIPGFSNYLHPYDENHLIGFGYDTRVEAGKNGSDPLVFTEGIKISLFDVSDMKNPREKFTEIIGGRGTYSPLNYDHKALLFDKNKDIFAFPVTVYENIKDSQYDSKYTFQGAYIYGIDVEKGFTIKEMVTHQDQDAIYEEWEDTIDRLVYINNMIYALSPNAISAYDMKSYRKINFVEIN</sequence>
<evidence type="ECO:0000256" key="2">
    <source>
        <dbReference type="SAM" id="MobiDB-lite"/>
    </source>
</evidence>
<evidence type="ECO:0000313" key="4">
    <source>
        <dbReference type="EMBL" id="KAB2329843.1"/>
    </source>
</evidence>
<organism evidence="4 5">
    <name type="scientific">Bacillus mesophilum</name>
    <dbReference type="NCBI Taxonomy" id="1071718"/>
    <lineage>
        <taxon>Bacteria</taxon>
        <taxon>Bacillati</taxon>
        <taxon>Bacillota</taxon>
        <taxon>Bacilli</taxon>
        <taxon>Bacillales</taxon>
        <taxon>Bacillaceae</taxon>
        <taxon>Bacillus</taxon>
    </lineage>
</organism>
<keyword evidence="1" id="KW-0732">Signal</keyword>
<dbReference type="SUPFAM" id="SSF51004">
    <property type="entry name" value="C-terminal (heme d1) domain of cytochrome cd1-nitrite reductase"/>
    <property type="match status" value="1"/>
</dbReference>
<feature type="compositionally biased region" description="Polar residues" evidence="2">
    <location>
        <begin position="164"/>
        <end position="177"/>
    </location>
</feature>
<evidence type="ECO:0000256" key="1">
    <source>
        <dbReference type="ARBA" id="ARBA00022729"/>
    </source>
</evidence>
<proteinExistence type="predicted"/>
<dbReference type="InterPro" id="IPR019198">
    <property type="entry name" value="Beta_propeller_containing"/>
</dbReference>
<keyword evidence="5" id="KW-1185">Reference proteome</keyword>
<dbReference type="InterPro" id="IPR011048">
    <property type="entry name" value="Haem_d1_sf"/>
</dbReference>
<dbReference type="Pfam" id="PF09826">
    <property type="entry name" value="Beta_propel"/>
    <property type="match status" value="1"/>
</dbReference>
<gene>
    <name evidence="4" type="ORF">F7732_20365</name>
</gene>
<protein>
    <recommendedName>
        <fullName evidence="3">SbsA Ig-like domain-containing protein</fullName>
    </recommendedName>
</protein>
<accession>A0A7V7RIC5</accession>
<dbReference type="Proteomes" id="UP000441354">
    <property type="component" value="Unassembled WGS sequence"/>
</dbReference>
<feature type="domain" description="SbsA Ig-like" evidence="3">
    <location>
        <begin position="30"/>
        <end position="126"/>
    </location>
</feature>
<dbReference type="InterPro" id="IPR032812">
    <property type="entry name" value="SbsA_Ig"/>
</dbReference>
<reference evidence="4 5" key="1">
    <citation type="journal article" date="2014" name="Arch. Microbiol.">
        <title>Bacillus mesophilum sp. nov., strain IITR-54T, a novel 4-chlorobiphenyl dechlorinating bacterium.</title>
        <authorList>
            <person name="Manickam N."/>
            <person name="Singh N.K."/>
            <person name="Bajaj A."/>
            <person name="Kumar R.M."/>
            <person name="Kaur G."/>
            <person name="Kaur N."/>
            <person name="Bala M."/>
            <person name="Kumar A."/>
            <person name="Mayilraj S."/>
        </authorList>
    </citation>
    <scope>NUCLEOTIDE SEQUENCE [LARGE SCALE GENOMIC DNA]</scope>
    <source>
        <strain evidence="4 5">IITR-54</strain>
    </source>
</reference>
<dbReference type="Gene3D" id="2.60.40.1220">
    <property type="match status" value="1"/>
</dbReference>
<dbReference type="AlphaFoldDB" id="A0A7V7RIC5"/>
<evidence type="ECO:0000313" key="5">
    <source>
        <dbReference type="Proteomes" id="UP000441354"/>
    </source>
</evidence>